<organism evidence="1">
    <name type="scientific">Arundo donax</name>
    <name type="common">Giant reed</name>
    <name type="synonym">Donax arundinaceus</name>
    <dbReference type="NCBI Taxonomy" id="35708"/>
    <lineage>
        <taxon>Eukaryota</taxon>
        <taxon>Viridiplantae</taxon>
        <taxon>Streptophyta</taxon>
        <taxon>Embryophyta</taxon>
        <taxon>Tracheophyta</taxon>
        <taxon>Spermatophyta</taxon>
        <taxon>Magnoliopsida</taxon>
        <taxon>Liliopsida</taxon>
        <taxon>Poales</taxon>
        <taxon>Poaceae</taxon>
        <taxon>PACMAD clade</taxon>
        <taxon>Arundinoideae</taxon>
        <taxon>Arundineae</taxon>
        <taxon>Arundo</taxon>
    </lineage>
</organism>
<evidence type="ECO:0000313" key="1">
    <source>
        <dbReference type="EMBL" id="JAD33984.1"/>
    </source>
</evidence>
<sequence length="17" mass="2081">MLSTHHSIIIYLFRGHR</sequence>
<reference evidence="1" key="1">
    <citation type="submission" date="2014-09" db="EMBL/GenBank/DDBJ databases">
        <authorList>
            <person name="Magalhaes I.L.F."/>
            <person name="Oliveira U."/>
            <person name="Santos F.R."/>
            <person name="Vidigal T.H.D.A."/>
            <person name="Brescovit A.D."/>
            <person name="Santos A.J."/>
        </authorList>
    </citation>
    <scope>NUCLEOTIDE SEQUENCE</scope>
    <source>
        <tissue evidence="1">Shoot tissue taken approximately 20 cm above the soil surface</tissue>
    </source>
</reference>
<protein>
    <submittedName>
        <fullName evidence="1">Uncharacterized protein</fullName>
    </submittedName>
</protein>
<dbReference type="AlphaFoldDB" id="A0A0A8Z3M1"/>
<accession>A0A0A8Z3M1</accession>
<dbReference type="EMBL" id="GBRH01263911">
    <property type="protein sequence ID" value="JAD33984.1"/>
    <property type="molecule type" value="Transcribed_RNA"/>
</dbReference>
<reference evidence="1" key="2">
    <citation type="journal article" date="2015" name="Data Brief">
        <title>Shoot transcriptome of the giant reed, Arundo donax.</title>
        <authorList>
            <person name="Barrero R.A."/>
            <person name="Guerrero F.D."/>
            <person name="Moolhuijzen P."/>
            <person name="Goolsby J.A."/>
            <person name="Tidwell J."/>
            <person name="Bellgard S.E."/>
            <person name="Bellgard M.I."/>
        </authorList>
    </citation>
    <scope>NUCLEOTIDE SEQUENCE</scope>
    <source>
        <tissue evidence="1">Shoot tissue taken approximately 20 cm above the soil surface</tissue>
    </source>
</reference>
<proteinExistence type="predicted"/>
<name>A0A0A8Z3M1_ARUDO</name>